<keyword evidence="3 6" id="KW-1133">Transmembrane helix</keyword>
<comment type="similarity">
    <text evidence="5">Belongs to the ATG33 family.</text>
</comment>
<dbReference type="EMBL" id="MU004408">
    <property type="protein sequence ID" value="KAF2652161.1"/>
    <property type="molecule type" value="Genomic_DNA"/>
</dbReference>
<accession>A0A6A6SYW6</accession>
<dbReference type="GO" id="GO:0000422">
    <property type="term" value="P:autophagy of mitochondrion"/>
    <property type="evidence" value="ECO:0007669"/>
    <property type="project" value="TreeGrafter"/>
</dbReference>
<dbReference type="InterPro" id="IPR051668">
    <property type="entry name" value="ATG33"/>
</dbReference>
<feature type="transmembrane region" description="Helical" evidence="6">
    <location>
        <begin position="61"/>
        <end position="79"/>
    </location>
</feature>
<name>A0A6A6SYW6_9PLEO</name>
<keyword evidence="2 6" id="KW-0812">Transmembrane</keyword>
<evidence type="ECO:0000313" key="8">
    <source>
        <dbReference type="Proteomes" id="UP000799324"/>
    </source>
</evidence>
<keyword evidence="4 6" id="KW-0472">Membrane</keyword>
<evidence type="ECO:0000256" key="3">
    <source>
        <dbReference type="ARBA" id="ARBA00022989"/>
    </source>
</evidence>
<keyword evidence="8" id="KW-1185">Reference proteome</keyword>
<evidence type="ECO:0008006" key="9">
    <source>
        <dbReference type="Google" id="ProtNLM"/>
    </source>
</evidence>
<comment type="subcellular location">
    <subcellularLocation>
        <location evidence="1">Membrane</location>
        <topology evidence="1">Multi-pass membrane protein</topology>
    </subcellularLocation>
</comment>
<sequence length="173" mass="18642">MASATISVCKFVGTISLGLLTGLSTNLTTLTLPALLTLPTAITARSTHAYLTSRSRLLSSYLRHITTFSLFSAYLLSPRRARHPYLLYTSIFTFLSGAGVDYGLALLSSRNTNKEGDGDEWRTIVELEAQGEGVNGEQVRQAVERMRVREGVRAGVAGVAFAMQVVGIWGDGA</sequence>
<evidence type="ECO:0000256" key="2">
    <source>
        <dbReference type="ARBA" id="ARBA00022692"/>
    </source>
</evidence>
<gene>
    <name evidence="7" type="ORF">K491DRAFT_605417</name>
</gene>
<feature type="transmembrane region" description="Helical" evidence="6">
    <location>
        <begin position="151"/>
        <end position="170"/>
    </location>
</feature>
<dbReference type="PANTHER" id="PTHR37278">
    <property type="entry name" value="AUTOPHAGY-RELATED PROTEIN 33-RELATED"/>
    <property type="match status" value="1"/>
</dbReference>
<dbReference type="AlphaFoldDB" id="A0A6A6SYW6"/>
<evidence type="ECO:0000256" key="6">
    <source>
        <dbReference type="SAM" id="Phobius"/>
    </source>
</evidence>
<organism evidence="7 8">
    <name type="scientific">Lophiostoma macrostomum CBS 122681</name>
    <dbReference type="NCBI Taxonomy" id="1314788"/>
    <lineage>
        <taxon>Eukaryota</taxon>
        <taxon>Fungi</taxon>
        <taxon>Dikarya</taxon>
        <taxon>Ascomycota</taxon>
        <taxon>Pezizomycotina</taxon>
        <taxon>Dothideomycetes</taxon>
        <taxon>Pleosporomycetidae</taxon>
        <taxon>Pleosporales</taxon>
        <taxon>Lophiostomataceae</taxon>
        <taxon>Lophiostoma</taxon>
    </lineage>
</organism>
<evidence type="ECO:0000256" key="5">
    <source>
        <dbReference type="ARBA" id="ARBA00038013"/>
    </source>
</evidence>
<dbReference type="PANTHER" id="PTHR37278:SF1">
    <property type="entry name" value="AUTOPHAGY-RELATED PROTEIN 33-RELATED"/>
    <property type="match status" value="1"/>
</dbReference>
<dbReference type="OrthoDB" id="5336366at2759"/>
<protein>
    <recommendedName>
        <fullName evidence="9">DUF1772-domain-containing protein</fullName>
    </recommendedName>
</protein>
<reference evidence="7" key="1">
    <citation type="journal article" date="2020" name="Stud. Mycol.">
        <title>101 Dothideomycetes genomes: a test case for predicting lifestyles and emergence of pathogens.</title>
        <authorList>
            <person name="Haridas S."/>
            <person name="Albert R."/>
            <person name="Binder M."/>
            <person name="Bloem J."/>
            <person name="Labutti K."/>
            <person name="Salamov A."/>
            <person name="Andreopoulos B."/>
            <person name="Baker S."/>
            <person name="Barry K."/>
            <person name="Bills G."/>
            <person name="Bluhm B."/>
            <person name="Cannon C."/>
            <person name="Castanera R."/>
            <person name="Culley D."/>
            <person name="Daum C."/>
            <person name="Ezra D."/>
            <person name="Gonzalez J."/>
            <person name="Henrissat B."/>
            <person name="Kuo A."/>
            <person name="Liang C."/>
            <person name="Lipzen A."/>
            <person name="Lutzoni F."/>
            <person name="Magnuson J."/>
            <person name="Mondo S."/>
            <person name="Nolan M."/>
            <person name="Ohm R."/>
            <person name="Pangilinan J."/>
            <person name="Park H.-J."/>
            <person name="Ramirez L."/>
            <person name="Alfaro M."/>
            <person name="Sun H."/>
            <person name="Tritt A."/>
            <person name="Yoshinaga Y."/>
            <person name="Zwiers L.-H."/>
            <person name="Turgeon B."/>
            <person name="Goodwin S."/>
            <person name="Spatafora J."/>
            <person name="Crous P."/>
            <person name="Grigoriev I."/>
        </authorList>
    </citation>
    <scope>NUCLEOTIDE SEQUENCE</scope>
    <source>
        <strain evidence="7">CBS 122681</strain>
    </source>
</reference>
<evidence type="ECO:0000256" key="1">
    <source>
        <dbReference type="ARBA" id="ARBA00004141"/>
    </source>
</evidence>
<evidence type="ECO:0000256" key="4">
    <source>
        <dbReference type="ARBA" id="ARBA00023136"/>
    </source>
</evidence>
<proteinExistence type="inferred from homology"/>
<feature type="transmembrane region" description="Helical" evidence="6">
    <location>
        <begin position="85"/>
        <end position="107"/>
    </location>
</feature>
<dbReference type="GO" id="GO:0016236">
    <property type="term" value="P:macroautophagy"/>
    <property type="evidence" value="ECO:0007669"/>
    <property type="project" value="TreeGrafter"/>
</dbReference>
<evidence type="ECO:0000313" key="7">
    <source>
        <dbReference type="EMBL" id="KAF2652161.1"/>
    </source>
</evidence>
<dbReference type="GO" id="GO:0005741">
    <property type="term" value="C:mitochondrial outer membrane"/>
    <property type="evidence" value="ECO:0007669"/>
    <property type="project" value="TreeGrafter"/>
</dbReference>
<dbReference type="Proteomes" id="UP000799324">
    <property type="component" value="Unassembled WGS sequence"/>
</dbReference>